<comment type="caution">
    <text evidence="2">The sequence shown here is derived from an EMBL/GenBank/DDBJ whole genome shotgun (WGS) entry which is preliminary data.</text>
</comment>
<dbReference type="PANTHER" id="PTHR35333">
    <property type="entry name" value="BETA-LACTAMASE"/>
    <property type="match status" value="1"/>
</dbReference>
<dbReference type="InterPro" id="IPR045155">
    <property type="entry name" value="Beta-lactam_cat"/>
</dbReference>
<proteinExistence type="predicted"/>
<dbReference type="AlphaFoldDB" id="A0A430S6K9"/>
<dbReference type="GO" id="GO:0030655">
    <property type="term" value="P:beta-lactam antibiotic catabolic process"/>
    <property type="evidence" value="ECO:0007669"/>
    <property type="project" value="InterPro"/>
</dbReference>
<dbReference type="GO" id="GO:0046677">
    <property type="term" value="P:response to antibiotic"/>
    <property type="evidence" value="ECO:0007669"/>
    <property type="project" value="InterPro"/>
</dbReference>
<gene>
    <name evidence="2" type="ORF">CSW33_09845</name>
</gene>
<dbReference type="GO" id="GO:0008800">
    <property type="term" value="F:beta-lactamase activity"/>
    <property type="evidence" value="ECO:0007669"/>
    <property type="project" value="InterPro"/>
</dbReference>
<dbReference type="Pfam" id="PF13354">
    <property type="entry name" value="Beta-lactamase2"/>
    <property type="match status" value="1"/>
</dbReference>
<feature type="domain" description="Beta-lactamase class A catalytic" evidence="1">
    <location>
        <begin position="130"/>
        <end position="233"/>
    </location>
</feature>
<dbReference type="Gene3D" id="3.40.710.10">
    <property type="entry name" value="DD-peptidase/beta-lactamase superfamily"/>
    <property type="match status" value="1"/>
</dbReference>
<reference evidence="2 3" key="1">
    <citation type="journal article" date="2019" name="Extremophiles">
        <title>Biogeography of thermophiles and predominance of Thermus scotoductus in domestic water heaters.</title>
        <authorList>
            <person name="Wilpiszeski R.L."/>
            <person name="Zhang Z."/>
            <person name="House C.H."/>
        </authorList>
    </citation>
    <scope>NUCLEOTIDE SEQUENCE [LARGE SCALE GENOMIC DNA]</scope>
    <source>
        <strain evidence="2 3">20_S20</strain>
    </source>
</reference>
<evidence type="ECO:0000259" key="1">
    <source>
        <dbReference type="Pfam" id="PF13354"/>
    </source>
</evidence>
<accession>A0A430S6K9</accession>
<dbReference type="InterPro" id="IPR012338">
    <property type="entry name" value="Beta-lactam/transpept-like"/>
</dbReference>
<dbReference type="EMBL" id="PEMD01000291">
    <property type="protein sequence ID" value="RTH30588.1"/>
    <property type="molecule type" value="Genomic_DNA"/>
</dbReference>
<evidence type="ECO:0000313" key="2">
    <source>
        <dbReference type="EMBL" id="RTH30588.1"/>
    </source>
</evidence>
<dbReference type="SUPFAM" id="SSF56601">
    <property type="entry name" value="beta-lactamase/transpeptidase-like"/>
    <property type="match status" value="1"/>
</dbReference>
<keyword evidence="2" id="KW-0378">Hydrolase</keyword>
<organism evidence="2 3">
    <name type="scientific">Thermus scotoductus</name>
    <dbReference type="NCBI Taxonomy" id="37636"/>
    <lineage>
        <taxon>Bacteria</taxon>
        <taxon>Thermotogati</taxon>
        <taxon>Deinococcota</taxon>
        <taxon>Deinococci</taxon>
        <taxon>Thermales</taxon>
        <taxon>Thermaceae</taxon>
        <taxon>Thermus</taxon>
    </lineage>
</organism>
<dbReference type="RefSeq" id="WP_126164326.1">
    <property type="nucleotide sequence ID" value="NZ_PELO01000012.1"/>
</dbReference>
<sequence length="390" mass="42979">MARALPLPIVLLTALALGQMPSPLATLERLFTVRPAQAAWFTTSFLQQVPVAQVDQVISALEAQLGRYLEARAEDDGFVVSFEKGEVPAVIVLDPEGRIAQLRFLMPRPRLASLEQALAAFRELPGKVSLLVLRDGEELAGLNPDESLAVGSSFKLAILNALWEEIKAGKRSWSEVVELRPQWKSLPTGILQNWPEGAPITLYTLAALMISLSDNTASDALLAVLGREQVEHWSGQNRPLLSTREAFALKNPENRGILERYLRADEVERRRLLPELDQIPLPPPTLFTGGPVAPEVEWFFSARELCRLIEGVADLPLMAINPGPVRPKGWRRIAYKGGSEPGVLNLTAFLSSNQGHRYCVVATWNDQTMLDEGRFVSLYGGLLEVLAGLQ</sequence>
<evidence type="ECO:0000313" key="3">
    <source>
        <dbReference type="Proteomes" id="UP000286928"/>
    </source>
</evidence>
<dbReference type="Proteomes" id="UP000286928">
    <property type="component" value="Unassembled WGS sequence"/>
</dbReference>
<dbReference type="InterPro" id="IPR000871">
    <property type="entry name" value="Beta-lactam_class-A"/>
</dbReference>
<dbReference type="PANTHER" id="PTHR35333:SF5">
    <property type="entry name" value="CONSERVED LIPOPROTEIN LPQF-RELATED"/>
    <property type="match status" value="1"/>
</dbReference>
<name>A0A430S6K9_THESC</name>
<protein>
    <submittedName>
        <fullName evidence="2">Serine hydrolase</fullName>
    </submittedName>
</protein>